<evidence type="ECO:0000313" key="2">
    <source>
        <dbReference type="EMBL" id="MBC3808891.1"/>
    </source>
</evidence>
<dbReference type="InterPro" id="IPR029033">
    <property type="entry name" value="His_PPase_superfam"/>
</dbReference>
<comment type="caution">
    <text evidence="2">The sequence shown here is derived from an EMBL/GenBank/DDBJ whole genome shotgun (WGS) entry which is preliminary data.</text>
</comment>
<dbReference type="RefSeq" id="WP_186923957.1">
    <property type="nucleotide sequence ID" value="NZ_JACOFW010000021.1"/>
</dbReference>
<evidence type="ECO:0000256" key="1">
    <source>
        <dbReference type="ARBA" id="ARBA00022801"/>
    </source>
</evidence>
<sequence>MAHTLCLLRHARPLIESGVCYGHLDVSAEVNANAQDAQTILDRMSARGVTPDMIYTSDLQRARQLTDAIHSHFLQTPLIADPRLREMNFGCWEGHAWNDIPKAEYDSWIENFPDYQFGGMESCQQVLTRVIDFYRDMRATLEVNTQATQHSQQILCVTHAGVMRALRYYLETGNETISSASQWPATVAGFGCSETYMLE</sequence>
<dbReference type="SUPFAM" id="SSF53254">
    <property type="entry name" value="Phosphoglycerate mutase-like"/>
    <property type="match status" value="1"/>
</dbReference>
<protein>
    <submittedName>
        <fullName evidence="2">Histidine phosphatase family protein</fullName>
    </submittedName>
</protein>
<dbReference type="PANTHER" id="PTHR46517">
    <property type="entry name" value="FRUCTOSE-2,6-BISPHOSPHATASE TIGAR"/>
    <property type="match status" value="1"/>
</dbReference>
<organism evidence="2 3">
    <name type="scientific">Undibacterium seohonense</name>
    <dbReference type="NCBI Taxonomy" id="1344950"/>
    <lineage>
        <taxon>Bacteria</taxon>
        <taxon>Pseudomonadati</taxon>
        <taxon>Pseudomonadota</taxon>
        <taxon>Betaproteobacteria</taxon>
        <taxon>Burkholderiales</taxon>
        <taxon>Oxalobacteraceae</taxon>
        <taxon>Undibacterium</taxon>
    </lineage>
</organism>
<keyword evidence="1" id="KW-0378">Hydrolase</keyword>
<keyword evidence="3" id="KW-1185">Reference proteome</keyword>
<dbReference type="CDD" id="cd07067">
    <property type="entry name" value="HP_PGM_like"/>
    <property type="match status" value="1"/>
</dbReference>
<accession>A0ABR6X939</accession>
<dbReference type="InterPro" id="IPR051695">
    <property type="entry name" value="Phosphoglycerate_Mutase"/>
</dbReference>
<dbReference type="Pfam" id="PF00300">
    <property type="entry name" value="His_Phos_1"/>
    <property type="match status" value="1"/>
</dbReference>
<gene>
    <name evidence="2" type="ORF">H8K52_16235</name>
</gene>
<dbReference type="SMART" id="SM00855">
    <property type="entry name" value="PGAM"/>
    <property type="match status" value="1"/>
</dbReference>
<dbReference type="PANTHER" id="PTHR46517:SF1">
    <property type="entry name" value="FRUCTOSE-2,6-BISPHOSPHATASE TIGAR"/>
    <property type="match status" value="1"/>
</dbReference>
<proteinExistence type="predicted"/>
<reference evidence="2 3" key="1">
    <citation type="submission" date="2020-08" db="EMBL/GenBank/DDBJ databases">
        <title>Novel species isolated from subtropical streams in China.</title>
        <authorList>
            <person name="Lu H."/>
        </authorList>
    </citation>
    <scope>NUCLEOTIDE SEQUENCE [LARGE SCALE GENOMIC DNA]</scope>
    <source>
        <strain evidence="2 3">KACC 16656</strain>
    </source>
</reference>
<dbReference type="EMBL" id="JACOFW010000021">
    <property type="protein sequence ID" value="MBC3808891.1"/>
    <property type="molecule type" value="Genomic_DNA"/>
</dbReference>
<dbReference type="InterPro" id="IPR013078">
    <property type="entry name" value="His_Pase_superF_clade-1"/>
</dbReference>
<dbReference type="Gene3D" id="3.40.50.1240">
    <property type="entry name" value="Phosphoglycerate mutase-like"/>
    <property type="match status" value="1"/>
</dbReference>
<evidence type="ECO:0000313" key="3">
    <source>
        <dbReference type="Proteomes" id="UP000648257"/>
    </source>
</evidence>
<name>A0ABR6X939_9BURK</name>
<dbReference type="Proteomes" id="UP000648257">
    <property type="component" value="Unassembled WGS sequence"/>
</dbReference>